<comment type="caution">
    <text evidence="2">The sequence shown here is derived from an EMBL/GenBank/DDBJ whole genome shotgun (WGS) entry which is preliminary data.</text>
</comment>
<gene>
    <name evidence="2" type="ORF">FHS92_000026</name>
</gene>
<dbReference type="GO" id="GO:0006935">
    <property type="term" value="P:chemotaxis"/>
    <property type="evidence" value="ECO:0007669"/>
    <property type="project" value="InterPro"/>
</dbReference>
<dbReference type="SUPFAM" id="SSF50341">
    <property type="entry name" value="CheW-like"/>
    <property type="match status" value="1"/>
</dbReference>
<dbReference type="Pfam" id="PF01584">
    <property type="entry name" value="CheW"/>
    <property type="match status" value="1"/>
</dbReference>
<dbReference type="PANTHER" id="PTHR22617:SF23">
    <property type="entry name" value="CHEMOTAXIS PROTEIN CHEW"/>
    <property type="match status" value="1"/>
</dbReference>
<organism evidence="2 3">
    <name type="scientific">Sphingobium subterraneum</name>
    <dbReference type="NCBI Taxonomy" id="627688"/>
    <lineage>
        <taxon>Bacteria</taxon>
        <taxon>Pseudomonadati</taxon>
        <taxon>Pseudomonadota</taxon>
        <taxon>Alphaproteobacteria</taxon>
        <taxon>Sphingomonadales</taxon>
        <taxon>Sphingomonadaceae</taxon>
        <taxon>Sphingobium</taxon>
    </lineage>
</organism>
<proteinExistence type="predicted"/>
<dbReference type="Gene3D" id="2.40.50.180">
    <property type="entry name" value="CheA-289, Domain 4"/>
    <property type="match status" value="1"/>
</dbReference>
<evidence type="ECO:0000259" key="1">
    <source>
        <dbReference type="PROSITE" id="PS50851"/>
    </source>
</evidence>
<dbReference type="RefSeq" id="WP_184076365.1">
    <property type="nucleotide sequence ID" value="NZ_JACIJP010000001.1"/>
</dbReference>
<protein>
    <submittedName>
        <fullName evidence="2">Purine-binding chemotaxis protein CheW</fullName>
    </submittedName>
</protein>
<feature type="domain" description="CheW-like" evidence="1">
    <location>
        <begin position="2"/>
        <end position="140"/>
    </location>
</feature>
<name>A0A841ITT3_9SPHN</name>
<reference evidence="2 3" key="1">
    <citation type="submission" date="2020-08" db="EMBL/GenBank/DDBJ databases">
        <title>Genomic Encyclopedia of Type Strains, Phase IV (KMG-IV): sequencing the most valuable type-strain genomes for metagenomic binning, comparative biology and taxonomic classification.</title>
        <authorList>
            <person name="Goeker M."/>
        </authorList>
    </citation>
    <scope>NUCLEOTIDE SEQUENCE [LARGE SCALE GENOMIC DNA]</scope>
    <source>
        <strain evidence="2 3">DSM 102255</strain>
    </source>
</reference>
<dbReference type="PROSITE" id="PS50851">
    <property type="entry name" value="CHEW"/>
    <property type="match status" value="1"/>
</dbReference>
<dbReference type="EMBL" id="JACIJP010000001">
    <property type="protein sequence ID" value="MBB6122319.1"/>
    <property type="molecule type" value="Genomic_DNA"/>
</dbReference>
<dbReference type="Gene3D" id="2.30.30.40">
    <property type="entry name" value="SH3 Domains"/>
    <property type="match status" value="1"/>
</dbReference>
<dbReference type="SMART" id="SM00260">
    <property type="entry name" value="CheW"/>
    <property type="match status" value="1"/>
</dbReference>
<dbReference type="Proteomes" id="UP000552700">
    <property type="component" value="Unassembled WGS sequence"/>
</dbReference>
<evidence type="ECO:0000313" key="2">
    <source>
        <dbReference type="EMBL" id="MBB6122319.1"/>
    </source>
</evidence>
<sequence length="144" mass="15220">MSGLYLFATVAGTAIAIDTVEIEAVVKVKELSYVPAVPPHVAGLTALRSRVLTVLDAAALINGAVDDVGREYAIVCNIAGHSYGVLVDEVKDIVAKDSEPNTVRGRPDPVWSKYARGVLLHDNAPHFLISLGNLIENSMTAQAA</sequence>
<dbReference type="InterPro" id="IPR036061">
    <property type="entry name" value="CheW-like_dom_sf"/>
</dbReference>
<evidence type="ECO:0000313" key="3">
    <source>
        <dbReference type="Proteomes" id="UP000552700"/>
    </source>
</evidence>
<dbReference type="InterPro" id="IPR039315">
    <property type="entry name" value="CheW"/>
</dbReference>
<dbReference type="PANTHER" id="PTHR22617">
    <property type="entry name" value="CHEMOTAXIS SENSOR HISTIDINE KINASE-RELATED"/>
    <property type="match status" value="1"/>
</dbReference>
<keyword evidence="3" id="KW-1185">Reference proteome</keyword>
<dbReference type="InterPro" id="IPR002545">
    <property type="entry name" value="CheW-lke_dom"/>
</dbReference>
<dbReference type="GO" id="GO:0007165">
    <property type="term" value="P:signal transduction"/>
    <property type="evidence" value="ECO:0007669"/>
    <property type="project" value="InterPro"/>
</dbReference>
<dbReference type="AlphaFoldDB" id="A0A841ITT3"/>
<dbReference type="GO" id="GO:0005829">
    <property type="term" value="C:cytosol"/>
    <property type="evidence" value="ECO:0007669"/>
    <property type="project" value="TreeGrafter"/>
</dbReference>
<accession>A0A841ITT3</accession>